<proteinExistence type="predicted"/>
<name>A0A914UJ48_9BILA</name>
<evidence type="ECO:0000313" key="5">
    <source>
        <dbReference type="WBParaSite" id="PSAMB.scaffold5156size12493.g26039.t1"/>
    </source>
</evidence>
<evidence type="ECO:0000256" key="1">
    <source>
        <dbReference type="ARBA" id="ARBA00022468"/>
    </source>
</evidence>
<dbReference type="Proteomes" id="UP000887566">
    <property type="component" value="Unplaced"/>
</dbReference>
<dbReference type="WBParaSite" id="PSAMB.scaffold5156size12493.g26039.t1">
    <property type="protein sequence ID" value="PSAMB.scaffold5156size12493.g26039.t1"/>
    <property type="gene ID" value="PSAMB.scaffold5156size12493.g26039"/>
</dbReference>
<dbReference type="InterPro" id="IPR035969">
    <property type="entry name" value="Rab-GAP_TBC_sf"/>
</dbReference>
<sequence length="187" mass="21917">MENEVDAFWAFAGLMDRMHKNFEMDQKHIRNQLMQLRDLLMIVNPRLANYLESHQSDNMYFCFRWVLIQFKREFSFSDIMRLWEVLWTDLPCENFHLLICVAILDKQMNFIIENKFGLTEILKHVNDLSTHIDLEQTLISAEAIYHQLAASQDKLPRHICAILGMQVLESDDAAASREGSPTKTLAL</sequence>
<dbReference type="FunFam" id="1.10.472.80:FF:000005">
    <property type="entry name" value="TBC1 domain family member 15"/>
    <property type="match status" value="1"/>
</dbReference>
<evidence type="ECO:0000313" key="4">
    <source>
        <dbReference type="WBParaSite" id="PSAMB.scaffold10324size4157.g33225.t1"/>
    </source>
</evidence>
<organism evidence="3 4">
    <name type="scientific">Plectus sambesii</name>
    <dbReference type="NCBI Taxonomy" id="2011161"/>
    <lineage>
        <taxon>Eukaryota</taxon>
        <taxon>Metazoa</taxon>
        <taxon>Ecdysozoa</taxon>
        <taxon>Nematoda</taxon>
        <taxon>Chromadorea</taxon>
        <taxon>Plectida</taxon>
        <taxon>Plectina</taxon>
        <taxon>Plectoidea</taxon>
        <taxon>Plectidae</taxon>
        <taxon>Plectus</taxon>
    </lineage>
</organism>
<dbReference type="GO" id="GO:0005096">
    <property type="term" value="F:GTPase activator activity"/>
    <property type="evidence" value="ECO:0007669"/>
    <property type="project" value="UniProtKB-KW"/>
</dbReference>
<accession>A0A914UJ48</accession>
<dbReference type="InterPro" id="IPR000195">
    <property type="entry name" value="Rab-GAP-TBC_dom"/>
</dbReference>
<dbReference type="PANTHER" id="PTHR22957:SF645">
    <property type="entry name" value="LD27216P"/>
    <property type="match status" value="1"/>
</dbReference>
<dbReference type="SUPFAM" id="SSF47923">
    <property type="entry name" value="Ypt/Rab-GAP domain of gyp1p"/>
    <property type="match status" value="1"/>
</dbReference>
<dbReference type="Gene3D" id="1.10.472.80">
    <property type="entry name" value="Ypt/Rab-GAP domain of gyp1p, domain 3"/>
    <property type="match status" value="1"/>
</dbReference>
<keyword evidence="3" id="KW-1185">Reference proteome</keyword>
<keyword evidence="1" id="KW-0343">GTPase activation</keyword>
<protein>
    <submittedName>
        <fullName evidence="4 5">Rab-GAP TBC domain-containing protein</fullName>
    </submittedName>
</protein>
<dbReference type="GO" id="GO:0005737">
    <property type="term" value="C:cytoplasm"/>
    <property type="evidence" value="ECO:0007669"/>
    <property type="project" value="UniProtKB-ARBA"/>
</dbReference>
<evidence type="ECO:0000313" key="3">
    <source>
        <dbReference type="Proteomes" id="UP000887566"/>
    </source>
</evidence>
<reference evidence="4 5" key="1">
    <citation type="submission" date="2022-11" db="UniProtKB">
        <authorList>
            <consortium name="WormBaseParasite"/>
        </authorList>
    </citation>
    <scope>IDENTIFICATION</scope>
</reference>
<dbReference type="WBParaSite" id="PSAMB.scaffold10324size4157.g33225.t1">
    <property type="protein sequence ID" value="PSAMB.scaffold10324size4157.g33225.t1"/>
    <property type="gene ID" value="PSAMB.scaffold10324size4157.g33225"/>
</dbReference>
<dbReference type="PANTHER" id="PTHR22957">
    <property type="entry name" value="TBC1 DOMAIN FAMILY MEMBER GTPASE-ACTIVATING PROTEIN"/>
    <property type="match status" value="1"/>
</dbReference>
<dbReference type="PROSITE" id="PS50086">
    <property type="entry name" value="TBC_RABGAP"/>
    <property type="match status" value="1"/>
</dbReference>
<dbReference type="Pfam" id="PF00566">
    <property type="entry name" value="RabGAP-TBC"/>
    <property type="match status" value="1"/>
</dbReference>
<feature type="domain" description="Rab-GAP TBC" evidence="2">
    <location>
        <begin position="1"/>
        <end position="90"/>
    </location>
</feature>
<dbReference type="AlphaFoldDB" id="A0A914UJ48"/>
<evidence type="ECO:0000259" key="2">
    <source>
        <dbReference type="PROSITE" id="PS50086"/>
    </source>
</evidence>